<gene>
    <name evidence="2" type="ORF">PCC6912_59400</name>
</gene>
<name>A0A433MXL0_CHLFR</name>
<protein>
    <recommendedName>
        <fullName evidence="4">PEP-CTERM protein-sorting domain-containing protein</fullName>
    </recommendedName>
</protein>
<dbReference type="InterPro" id="IPR013424">
    <property type="entry name" value="Ice-binding_C"/>
</dbReference>
<dbReference type="EMBL" id="RSCJ01000040">
    <property type="protein sequence ID" value="RUR72942.1"/>
    <property type="molecule type" value="Genomic_DNA"/>
</dbReference>
<comment type="caution">
    <text evidence="2">The sequence shown here is derived from an EMBL/GenBank/DDBJ whole genome shotgun (WGS) entry which is preliminary data.</text>
</comment>
<dbReference type="Proteomes" id="UP000268857">
    <property type="component" value="Unassembled WGS sequence"/>
</dbReference>
<keyword evidence="3" id="KW-1185">Reference proteome</keyword>
<accession>A0A433MXL0</accession>
<proteinExistence type="predicted"/>
<keyword evidence="1" id="KW-0732">Signal</keyword>
<feature type="signal peptide" evidence="1">
    <location>
        <begin position="1"/>
        <end position="37"/>
    </location>
</feature>
<evidence type="ECO:0000313" key="3">
    <source>
        <dbReference type="Proteomes" id="UP000268857"/>
    </source>
</evidence>
<feature type="chain" id="PRO_5019356406" description="PEP-CTERM protein-sorting domain-containing protein" evidence="1">
    <location>
        <begin position="38"/>
        <end position="234"/>
    </location>
</feature>
<evidence type="ECO:0008006" key="4">
    <source>
        <dbReference type="Google" id="ProtNLM"/>
    </source>
</evidence>
<organism evidence="2 3">
    <name type="scientific">Chlorogloeopsis fritschii PCC 6912</name>
    <dbReference type="NCBI Taxonomy" id="211165"/>
    <lineage>
        <taxon>Bacteria</taxon>
        <taxon>Bacillati</taxon>
        <taxon>Cyanobacteriota</taxon>
        <taxon>Cyanophyceae</taxon>
        <taxon>Nostocales</taxon>
        <taxon>Chlorogloeopsidaceae</taxon>
        <taxon>Chlorogloeopsis</taxon>
    </lineage>
</organism>
<sequence>MKMFAMKSKILQASLGLAAALPLTTAGVFTFANSAEAATFSGGFNYTPTGVPLPSVVVSNNSLKFSPTSPANLVLSEQTGTFGPAYPDNPAFDIATIYDVSSPLFANTLFLDLGKYNDSSNTTSDQKNIFVLESLKNPILSNNNGVTGVMNFTGYFTDAIGSLNKTAGKGHLNFSVASNINFNNAKTLLEQGKLTASFTGVAFTTVPEPAALLGLGLTGAVMFVSRRRKGQAAS</sequence>
<evidence type="ECO:0000313" key="2">
    <source>
        <dbReference type="EMBL" id="RUR72942.1"/>
    </source>
</evidence>
<evidence type="ECO:0000256" key="1">
    <source>
        <dbReference type="SAM" id="SignalP"/>
    </source>
</evidence>
<dbReference type="AlphaFoldDB" id="A0A433MXL0"/>
<reference evidence="2 3" key="1">
    <citation type="journal article" date="2019" name="Genome Biol. Evol.">
        <title>Day and night: Metabolic profiles and evolutionary relationships of six axenic non-marine cyanobacteria.</title>
        <authorList>
            <person name="Will S.E."/>
            <person name="Henke P."/>
            <person name="Boedeker C."/>
            <person name="Huang S."/>
            <person name="Brinkmann H."/>
            <person name="Rohde M."/>
            <person name="Jarek M."/>
            <person name="Friedl T."/>
            <person name="Seufert S."/>
            <person name="Schumacher M."/>
            <person name="Overmann J."/>
            <person name="Neumann-Schaal M."/>
            <person name="Petersen J."/>
        </authorList>
    </citation>
    <scope>NUCLEOTIDE SEQUENCE [LARGE SCALE GENOMIC DNA]</scope>
    <source>
        <strain evidence="2 3">PCC 6912</strain>
    </source>
</reference>
<dbReference type="NCBIfam" id="TIGR02595">
    <property type="entry name" value="PEP_CTERM"/>
    <property type="match status" value="1"/>
</dbReference>